<dbReference type="PANTHER" id="PTHR30529:SF7">
    <property type="entry name" value="CYTOCHROME B561 BACTERIAL_NI-HYDROGENASE DOMAIN-CONTAINING PROTEIN"/>
    <property type="match status" value="1"/>
</dbReference>
<keyword evidence="5" id="KW-0349">Heme</keyword>
<keyword evidence="16" id="KW-1185">Reference proteome</keyword>
<evidence type="ECO:0000256" key="4">
    <source>
        <dbReference type="ARBA" id="ARBA00022475"/>
    </source>
</evidence>
<comment type="cofactor">
    <cofactor evidence="1">
        <name>heme b</name>
        <dbReference type="ChEBI" id="CHEBI:60344"/>
    </cofactor>
</comment>
<dbReference type="GO" id="GO:0022904">
    <property type="term" value="P:respiratory electron transport chain"/>
    <property type="evidence" value="ECO:0007669"/>
    <property type="project" value="InterPro"/>
</dbReference>
<comment type="similarity">
    <text evidence="12">Belongs to the cytochrome b561 family.</text>
</comment>
<evidence type="ECO:0000256" key="11">
    <source>
        <dbReference type="ARBA" id="ARBA00023136"/>
    </source>
</evidence>
<dbReference type="GO" id="GO:0005886">
    <property type="term" value="C:plasma membrane"/>
    <property type="evidence" value="ECO:0007669"/>
    <property type="project" value="UniProtKB-SubCell"/>
</dbReference>
<keyword evidence="10" id="KW-0408">Iron</keyword>
<dbReference type="Pfam" id="PF01292">
    <property type="entry name" value="Ni_hydr_CYTB"/>
    <property type="match status" value="1"/>
</dbReference>
<organism evidence="15 16">
    <name type="scientific">Colwellia chukchiensis</name>
    <dbReference type="NCBI Taxonomy" id="641665"/>
    <lineage>
        <taxon>Bacteria</taxon>
        <taxon>Pseudomonadati</taxon>
        <taxon>Pseudomonadota</taxon>
        <taxon>Gammaproteobacteria</taxon>
        <taxon>Alteromonadales</taxon>
        <taxon>Colwelliaceae</taxon>
        <taxon>Colwellia</taxon>
    </lineage>
</organism>
<feature type="transmembrane region" description="Helical" evidence="13">
    <location>
        <begin position="158"/>
        <end position="180"/>
    </location>
</feature>
<keyword evidence="11 13" id="KW-0472">Membrane</keyword>
<dbReference type="InterPro" id="IPR052168">
    <property type="entry name" value="Cytochrome_b561_oxidase"/>
</dbReference>
<feature type="transmembrane region" description="Helical" evidence="13">
    <location>
        <begin position="118"/>
        <end position="138"/>
    </location>
</feature>
<dbReference type="PANTHER" id="PTHR30529">
    <property type="entry name" value="CYTOCHROME B561"/>
    <property type="match status" value="1"/>
</dbReference>
<keyword evidence="9 13" id="KW-1133">Transmembrane helix</keyword>
<reference evidence="16" key="1">
    <citation type="submission" date="2016-10" db="EMBL/GenBank/DDBJ databases">
        <authorList>
            <person name="Varghese N."/>
            <person name="Submissions S."/>
        </authorList>
    </citation>
    <scope>NUCLEOTIDE SEQUENCE [LARGE SCALE GENOMIC DNA]</scope>
    <source>
        <strain evidence="16">CGMCC 1.9127</strain>
    </source>
</reference>
<evidence type="ECO:0000313" key="15">
    <source>
        <dbReference type="EMBL" id="SEL28566.1"/>
    </source>
</evidence>
<keyword evidence="3" id="KW-0813">Transport</keyword>
<evidence type="ECO:0000313" key="16">
    <source>
        <dbReference type="Proteomes" id="UP000199297"/>
    </source>
</evidence>
<evidence type="ECO:0000256" key="9">
    <source>
        <dbReference type="ARBA" id="ARBA00022989"/>
    </source>
</evidence>
<keyword evidence="4" id="KW-1003">Cell membrane</keyword>
<feature type="transmembrane region" description="Helical" evidence="13">
    <location>
        <begin position="16"/>
        <end position="38"/>
    </location>
</feature>
<feature type="transmembrane region" description="Helical" evidence="13">
    <location>
        <begin position="92"/>
        <end position="111"/>
    </location>
</feature>
<evidence type="ECO:0000259" key="14">
    <source>
        <dbReference type="Pfam" id="PF01292"/>
    </source>
</evidence>
<dbReference type="EMBL" id="FOBI01000008">
    <property type="protein sequence ID" value="SEL28566.1"/>
    <property type="molecule type" value="Genomic_DNA"/>
</dbReference>
<dbReference type="InterPro" id="IPR011577">
    <property type="entry name" value="Cyt_b561_bac/Ni-Hgenase"/>
</dbReference>
<dbReference type="AlphaFoldDB" id="A0A1H7NYU9"/>
<dbReference type="GO" id="GO:0046872">
    <property type="term" value="F:metal ion binding"/>
    <property type="evidence" value="ECO:0007669"/>
    <property type="project" value="UniProtKB-KW"/>
</dbReference>
<evidence type="ECO:0000256" key="12">
    <source>
        <dbReference type="ARBA" id="ARBA00037975"/>
    </source>
</evidence>
<dbReference type="GO" id="GO:0009055">
    <property type="term" value="F:electron transfer activity"/>
    <property type="evidence" value="ECO:0007669"/>
    <property type="project" value="InterPro"/>
</dbReference>
<feature type="transmembrane region" description="Helical" evidence="13">
    <location>
        <begin position="50"/>
        <end position="72"/>
    </location>
</feature>
<gene>
    <name evidence="15" type="ORF">SAMN05216262_108130</name>
</gene>
<dbReference type="RefSeq" id="WP_085284973.1">
    <property type="nucleotide sequence ID" value="NZ_FOBI01000008.1"/>
</dbReference>
<keyword evidence="7" id="KW-0479">Metal-binding</keyword>
<comment type="subcellular location">
    <subcellularLocation>
        <location evidence="2">Cell membrane</location>
        <topology evidence="2">Multi-pass membrane protein</topology>
    </subcellularLocation>
</comment>
<dbReference type="STRING" id="641665.GCA_002104455_03474"/>
<evidence type="ECO:0000256" key="5">
    <source>
        <dbReference type="ARBA" id="ARBA00022617"/>
    </source>
</evidence>
<evidence type="ECO:0000256" key="2">
    <source>
        <dbReference type="ARBA" id="ARBA00004651"/>
    </source>
</evidence>
<proteinExistence type="inferred from homology"/>
<keyword evidence="6 13" id="KW-0812">Transmembrane</keyword>
<evidence type="ECO:0000256" key="13">
    <source>
        <dbReference type="SAM" id="Phobius"/>
    </source>
</evidence>
<sequence length="194" mass="22251">MGLKNTSNNYGSIAKWLHWLTAALFFAAYASVYFRHWFTERDTPANWTALQLHLSFGVTIAVLVTLRIIWRIMNQAPAQEPGSKLEHGAAHAGHYALYAIMVIMPVTGYLGTKVDTEYFFLFDIAMFESTAMFAWISTTFNISYQAFEAPLDYLHKNILGAWLVWILILGHVLAALYHHFIKQDRTLRKMTTNK</sequence>
<dbReference type="Proteomes" id="UP000199297">
    <property type="component" value="Unassembled WGS sequence"/>
</dbReference>
<evidence type="ECO:0000256" key="8">
    <source>
        <dbReference type="ARBA" id="ARBA00022982"/>
    </source>
</evidence>
<keyword evidence="8" id="KW-0249">Electron transport</keyword>
<evidence type="ECO:0000256" key="3">
    <source>
        <dbReference type="ARBA" id="ARBA00022448"/>
    </source>
</evidence>
<dbReference type="SUPFAM" id="SSF81342">
    <property type="entry name" value="Transmembrane di-heme cytochromes"/>
    <property type="match status" value="1"/>
</dbReference>
<name>A0A1H7NYU9_9GAMM</name>
<evidence type="ECO:0000256" key="10">
    <source>
        <dbReference type="ARBA" id="ARBA00023004"/>
    </source>
</evidence>
<dbReference type="Gene3D" id="1.20.950.20">
    <property type="entry name" value="Transmembrane di-heme cytochromes, Chain C"/>
    <property type="match status" value="1"/>
</dbReference>
<protein>
    <submittedName>
        <fullName evidence="15">Cytochrome b561</fullName>
    </submittedName>
</protein>
<feature type="domain" description="Cytochrome b561 bacterial/Ni-hydrogenase" evidence="14">
    <location>
        <begin position="10"/>
        <end position="192"/>
    </location>
</feature>
<evidence type="ECO:0000256" key="6">
    <source>
        <dbReference type="ARBA" id="ARBA00022692"/>
    </source>
</evidence>
<evidence type="ECO:0000256" key="1">
    <source>
        <dbReference type="ARBA" id="ARBA00001970"/>
    </source>
</evidence>
<dbReference type="GO" id="GO:0020037">
    <property type="term" value="F:heme binding"/>
    <property type="evidence" value="ECO:0007669"/>
    <property type="project" value="TreeGrafter"/>
</dbReference>
<evidence type="ECO:0000256" key="7">
    <source>
        <dbReference type="ARBA" id="ARBA00022723"/>
    </source>
</evidence>
<dbReference type="OrthoDB" id="9793784at2"/>
<dbReference type="InterPro" id="IPR016174">
    <property type="entry name" value="Di-haem_cyt_TM"/>
</dbReference>
<accession>A0A1H7NYU9</accession>